<dbReference type="Proteomes" id="UP000235005">
    <property type="component" value="Unassembled WGS sequence"/>
</dbReference>
<dbReference type="RefSeq" id="WP_076001838.1">
    <property type="nucleotide sequence ID" value="NZ_PKUS01000005.1"/>
</dbReference>
<comment type="caution">
    <text evidence="2">The sequence shown here is derived from an EMBL/GenBank/DDBJ whole genome shotgun (WGS) entry which is preliminary data.</text>
</comment>
<evidence type="ECO:0000313" key="3">
    <source>
        <dbReference type="Proteomes" id="UP000235005"/>
    </source>
</evidence>
<evidence type="ECO:0000313" key="2">
    <source>
        <dbReference type="EMBL" id="PLW69584.1"/>
    </source>
</evidence>
<keyword evidence="3" id="KW-1185">Reference proteome</keyword>
<dbReference type="InterPro" id="IPR051783">
    <property type="entry name" value="NAD(P)-dependent_oxidoreduct"/>
</dbReference>
<dbReference type="AlphaFoldDB" id="A0A2N5X521"/>
<dbReference type="SUPFAM" id="SSF51735">
    <property type="entry name" value="NAD(P)-binding Rossmann-fold domains"/>
    <property type="match status" value="1"/>
</dbReference>
<sequence length="302" mass="32754">MRILVVGGTGLIGGHCALHLAQAGHEVTLMARSAPAAPVLAALPFIPTHYVEDDVGDGRLAGFDWLVFAAGVDIRQLPQDGSVTEDDFYTRYNTEGIPRFFAAARAAGIKRAAYIGTFYPQVAPDKIETSPYVRSRKLADDAIRAMSDDSFAVCSLNAPFVLGHLPGLDVPHLHYNYLYTKGLMEGVPLWAPEGGTNHITSLSVAEAVQGALENGESGRAYLVGDENLTWKEYFEMWCEETGNSQELEVRGDEHPLMPDIIMFAGRNATVSYTPEGVAELGYRTGRVRSAIAEIVASYEASQ</sequence>
<name>A0A2N5X521_9GAMM</name>
<dbReference type="PANTHER" id="PTHR48079:SF6">
    <property type="entry name" value="NAD(P)-BINDING DOMAIN-CONTAINING PROTEIN-RELATED"/>
    <property type="match status" value="1"/>
</dbReference>
<feature type="domain" description="NAD-dependent epimerase/dehydratase" evidence="1">
    <location>
        <begin position="3"/>
        <end position="223"/>
    </location>
</feature>
<evidence type="ECO:0000259" key="1">
    <source>
        <dbReference type="Pfam" id="PF01370"/>
    </source>
</evidence>
<organism evidence="2 3">
    <name type="scientific">Pseudohalioglobus lutimaris</name>
    <dbReference type="NCBI Taxonomy" id="1737061"/>
    <lineage>
        <taxon>Bacteria</taxon>
        <taxon>Pseudomonadati</taxon>
        <taxon>Pseudomonadota</taxon>
        <taxon>Gammaproteobacteria</taxon>
        <taxon>Cellvibrionales</taxon>
        <taxon>Halieaceae</taxon>
        <taxon>Pseudohalioglobus</taxon>
    </lineage>
</organism>
<dbReference type="Pfam" id="PF01370">
    <property type="entry name" value="Epimerase"/>
    <property type="match status" value="1"/>
</dbReference>
<dbReference type="InterPro" id="IPR036291">
    <property type="entry name" value="NAD(P)-bd_dom_sf"/>
</dbReference>
<dbReference type="PANTHER" id="PTHR48079">
    <property type="entry name" value="PROTEIN YEEZ"/>
    <property type="match status" value="1"/>
</dbReference>
<dbReference type="GO" id="GO:0004029">
    <property type="term" value="F:aldehyde dehydrogenase (NAD+) activity"/>
    <property type="evidence" value="ECO:0007669"/>
    <property type="project" value="TreeGrafter"/>
</dbReference>
<gene>
    <name evidence="2" type="ORF">C0039_06115</name>
</gene>
<dbReference type="InterPro" id="IPR001509">
    <property type="entry name" value="Epimerase_deHydtase"/>
</dbReference>
<dbReference type="GO" id="GO:0005737">
    <property type="term" value="C:cytoplasm"/>
    <property type="evidence" value="ECO:0007669"/>
    <property type="project" value="TreeGrafter"/>
</dbReference>
<accession>A0A2N5X521</accession>
<dbReference type="EMBL" id="PKUS01000005">
    <property type="protein sequence ID" value="PLW69584.1"/>
    <property type="molecule type" value="Genomic_DNA"/>
</dbReference>
<proteinExistence type="predicted"/>
<reference evidence="2 3" key="1">
    <citation type="submission" date="2018-01" db="EMBL/GenBank/DDBJ databases">
        <title>The draft genome sequence of Halioglobus lutimaris HF004.</title>
        <authorList>
            <person name="Du Z.-J."/>
            <person name="Shi M.-J."/>
        </authorList>
    </citation>
    <scope>NUCLEOTIDE SEQUENCE [LARGE SCALE GENOMIC DNA]</scope>
    <source>
        <strain evidence="2 3">HF004</strain>
    </source>
</reference>
<protein>
    <submittedName>
        <fullName evidence="2">Epimerase</fullName>
    </submittedName>
</protein>
<dbReference type="Gene3D" id="3.40.50.720">
    <property type="entry name" value="NAD(P)-binding Rossmann-like Domain"/>
    <property type="match status" value="1"/>
</dbReference>
<dbReference type="OrthoDB" id="5723970at2"/>